<dbReference type="Pfam" id="PF05284">
    <property type="entry name" value="DUF736"/>
    <property type="match status" value="1"/>
</dbReference>
<dbReference type="Proteomes" id="UP000290975">
    <property type="component" value="Unassembled WGS sequence"/>
</dbReference>
<accession>A0A401J7V1</accession>
<dbReference type="EMBL" id="BBQY01000045">
    <property type="protein sequence ID" value="GBH32746.1"/>
    <property type="molecule type" value="Genomic_DNA"/>
</dbReference>
<comment type="caution">
    <text evidence="1">The sequence shown here is derived from an EMBL/GenBank/DDBJ whole genome shotgun (WGS) entry which is preliminary data.</text>
</comment>
<name>A0A401J7V1_SPHXE</name>
<protein>
    <recommendedName>
        <fullName evidence="3">DUF736 domain-containing protein</fullName>
    </recommendedName>
</protein>
<dbReference type="AlphaFoldDB" id="A0A401J7V1"/>
<gene>
    <name evidence="1" type="ORF">MBESOW_P3977</name>
</gene>
<evidence type="ECO:0000313" key="2">
    <source>
        <dbReference type="Proteomes" id="UP000290975"/>
    </source>
</evidence>
<evidence type="ECO:0008006" key="3">
    <source>
        <dbReference type="Google" id="ProtNLM"/>
    </source>
</evidence>
<reference evidence="1 2" key="1">
    <citation type="submission" date="2014-12" db="EMBL/GenBank/DDBJ databases">
        <title>Whole genome sequencing of Sphingobium xenophagum OW59.</title>
        <authorList>
            <person name="Ohta Y."/>
            <person name="Nishi S."/>
            <person name="Hatada Y."/>
        </authorList>
    </citation>
    <scope>NUCLEOTIDE SEQUENCE [LARGE SCALE GENOMIC DNA]</scope>
    <source>
        <strain evidence="1 2">OW59</strain>
    </source>
</reference>
<dbReference type="STRING" id="1192759.GCA_000277525_02927"/>
<evidence type="ECO:0000313" key="1">
    <source>
        <dbReference type="EMBL" id="GBH32746.1"/>
    </source>
</evidence>
<proteinExistence type="predicted"/>
<organism evidence="1 2">
    <name type="scientific">Sphingobium xenophagum</name>
    <dbReference type="NCBI Taxonomy" id="121428"/>
    <lineage>
        <taxon>Bacteria</taxon>
        <taxon>Pseudomonadati</taxon>
        <taxon>Pseudomonadota</taxon>
        <taxon>Alphaproteobacteria</taxon>
        <taxon>Sphingomonadales</taxon>
        <taxon>Sphingomonadaceae</taxon>
        <taxon>Sphingobium</taxon>
    </lineage>
</organism>
<sequence length="118" mass="12715">MVPEQPQGVFVMATIANLTVKNDGSMEGMLATLTVQAPIAIVPNARKVKDSEPDYRIFSRKTGYELGGGWNRFSQTTGAEYTSVSLMAPEFDAPIYGNIANAPGDDPAKKVIIWNPPA</sequence>
<dbReference type="InterPro" id="IPR007948">
    <property type="entry name" value="DUF736"/>
</dbReference>
<keyword evidence="2" id="KW-1185">Reference proteome</keyword>